<accession>A0AAV4SYD5</accession>
<keyword evidence="2" id="KW-1185">Reference proteome</keyword>
<organism evidence="1 2">
    <name type="scientific">Caerostris extrusa</name>
    <name type="common">Bark spider</name>
    <name type="synonym">Caerostris bankana</name>
    <dbReference type="NCBI Taxonomy" id="172846"/>
    <lineage>
        <taxon>Eukaryota</taxon>
        <taxon>Metazoa</taxon>
        <taxon>Ecdysozoa</taxon>
        <taxon>Arthropoda</taxon>
        <taxon>Chelicerata</taxon>
        <taxon>Arachnida</taxon>
        <taxon>Araneae</taxon>
        <taxon>Araneomorphae</taxon>
        <taxon>Entelegynae</taxon>
        <taxon>Araneoidea</taxon>
        <taxon>Araneidae</taxon>
        <taxon>Caerostris</taxon>
    </lineage>
</organism>
<reference evidence="1 2" key="1">
    <citation type="submission" date="2021-06" db="EMBL/GenBank/DDBJ databases">
        <title>Caerostris extrusa draft genome.</title>
        <authorList>
            <person name="Kono N."/>
            <person name="Arakawa K."/>
        </authorList>
    </citation>
    <scope>NUCLEOTIDE SEQUENCE [LARGE SCALE GENOMIC DNA]</scope>
</reference>
<proteinExistence type="predicted"/>
<evidence type="ECO:0000313" key="1">
    <source>
        <dbReference type="EMBL" id="GIY37527.1"/>
    </source>
</evidence>
<name>A0AAV4SYD5_CAEEX</name>
<dbReference type="Proteomes" id="UP001054945">
    <property type="component" value="Unassembled WGS sequence"/>
</dbReference>
<dbReference type="EMBL" id="BPLR01010181">
    <property type="protein sequence ID" value="GIY37527.1"/>
    <property type="molecule type" value="Genomic_DNA"/>
</dbReference>
<protein>
    <submittedName>
        <fullName evidence="1">Uncharacterized protein</fullName>
    </submittedName>
</protein>
<sequence length="102" mass="11283">MLSCRASSTRNPIFVGYVNSKSLMETGTCRINRRKKNTSQASLHHPIFGRPLRLPLTDSLSFVFGRMGGANDFHPPQAGKGVDGILLRASLQRGVVRFLLEK</sequence>
<evidence type="ECO:0000313" key="2">
    <source>
        <dbReference type="Proteomes" id="UP001054945"/>
    </source>
</evidence>
<comment type="caution">
    <text evidence="1">The sequence shown here is derived from an EMBL/GenBank/DDBJ whole genome shotgun (WGS) entry which is preliminary data.</text>
</comment>
<dbReference type="AlphaFoldDB" id="A0AAV4SYD5"/>
<gene>
    <name evidence="1" type="ORF">CEXT_192641</name>
</gene>